<evidence type="ECO:0000259" key="1">
    <source>
        <dbReference type="Pfam" id="PF21168"/>
    </source>
</evidence>
<dbReference type="Pfam" id="PF21168">
    <property type="entry name" value="FkbO_Hyg5-like_N"/>
    <property type="match status" value="1"/>
</dbReference>
<dbReference type="AlphaFoldDB" id="A0A8J3GC71"/>
<protein>
    <recommendedName>
        <fullName evidence="1">Chorismatase FkbO/Hyg5-like N-terminal domain-containing protein</fullName>
    </recommendedName>
</protein>
<sequence length="302" mass="32922">MPIRVIFGANHSHLNPDYGEIHLATPLLEGAGQEVICAGSVDVFERSEEHFVSESNGWLVYASSVPVNGPLADCAEDLYHQLFRCLDGSEIVRIWNFVPAINEVVDGLENYRAFCFGRHEAFVAKFGGRAFDSFCAASAVGVNDNQLTVFAMATHRRAHHLENPLQSPAYRYPERYGPRPPSFSRSSYVAGESPALYISGTAAVRGSDSIALGDLAGQLEVTGENLDRIIAESVAALGGDITHVGSAIGRAYVRRPEDASTVMACIREHAWCTADRFNIVHSDICREELLVEIELSWPAALA</sequence>
<dbReference type="Gene3D" id="3.30.1330.40">
    <property type="entry name" value="RutC-like"/>
    <property type="match status" value="1"/>
</dbReference>
<comment type="caution">
    <text evidence="2">The sequence shown here is derived from an EMBL/GenBank/DDBJ whole genome shotgun (WGS) entry which is preliminary data.</text>
</comment>
<reference evidence="2" key="2">
    <citation type="submission" date="2020-09" db="EMBL/GenBank/DDBJ databases">
        <authorList>
            <person name="Sun Q."/>
            <person name="Kim S."/>
        </authorList>
    </citation>
    <scope>NUCLEOTIDE SEQUENCE</scope>
    <source>
        <strain evidence="2">KCTC 12870</strain>
    </source>
</reference>
<dbReference type="RefSeq" id="WP_189512502.1">
    <property type="nucleotide sequence ID" value="NZ_BMXG01000005.1"/>
</dbReference>
<dbReference type="InterPro" id="IPR049368">
    <property type="entry name" value="FkbO_Hyg5-like_N"/>
</dbReference>
<dbReference type="InterPro" id="IPR035959">
    <property type="entry name" value="RutC-like_sf"/>
</dbReference>
<dbReference type="EMBL" id="BMXG01000005">
    <property type="protein sequence ID" value="GHB96256.1"/>
    <property type="molecule type" value="Genomic_DNA"/>
</dbReference>
<feature type="domain" description="Chorismatase FkbO/Hyg5-like N-terminal" evidence="1">
    <location>
        <begin position="46"/>
        <end position="153"/>
    </location>
</feature>
<evidence type="ECO:0000313" key="3">
    <source>
        <dbReference type="Proteomes" id="UP000642829"/>
    </source>
</evidence>
<dbReference type="Proteomes" id="UP000642829">
    <property type="component" value="Unassembled WGS sequence"/>
</dbReference>
<reference evidence="2" key="1">
    <citation type="journal article" date="2014" name="Int. J. Syst. Evol. Microbiol.">
        <title>Complete genome sequence of Corynebacterium casei LMG S-19264T (=DSM 44701T), isolated from a smear-ripened cheese.</title>
        <authorList>
            <consortium name="US DOE Joint Genome Institute (JGI-PGF)"/>
            <person name="Walter F."/>
            <person name="Albersmeier A."/>
            <person name="Kalinowski J."/>
            <person name="Ruckert C."/>
        </authorList>
    </citation>
    <scope>NUCLEOTIDE SEQUENCE</scope>
    <source>
        <strain evidence="2">KCTC 12870</strain>
    </source>
</reference>
<dbReference type="SUPFAM" id="SSF55298">
    <property type="entry name" value="YjgF-like"/>
    <property type="match status" value="1"/>
</dbReference>
<gene>
    <name evidence="2" type="ORF">GCM10007047_10040</name>
</gene>
<accession>A0A8J3GC71</accession>
<proteinExistence type="predicted"/>
<evidence type="ECO:0000313" key="2">
    <source>
        <dbReference type="EMBL" id="GHB96256.1"/>
    </source>
</evidence>
<keyword evidence="3" id="KW-1185">Reference proteome</keyword>
<name>A0A8J3GC71_9BACT</name>
<organism evidence="2 3">
    <name type="scientific">Cerasicoccus arenae</name>
    <dbReference type="NCBI Taxonomy" id="424488"/>
    <lineage>
        <taxon>Bacteria</taxon>
        <taxon>Pseudomonadati</taxon>
        <taxon>Verrucomicrobiota</taxon>
        <taxon>Opitutia</taxon>
        <taxon>Puniceicoccales</taxon>
        <taxon>Cerasicoccaceae</taxon>
        <taxon>Cerasicoccus</taxon>
    </lineage>
</organism>